<reference evidence="1 2" key="1">
    <citation type="submission" date="2020-04" db="EMBL/GenBank/DDBJ databases">
        <title>Achromobacter ruhlandii genome sequencing and assembly.</title>
        <authorList>
            <person name="Martins R.C.R."/>
            <person name="Perdigao-Neto L.V."/>
            <person name="Levin A.S.S."/>
            <person name="Costa S.F."/>
        </authorList>
    </citation>
    <scope>NUCLEOTIDE SEQUENCE [LARGE SCALE GENOMIC DNA]</scope>
    <source>
        <strain evidence="1 2">9035ralo</strain>
    </source>
</reference>
<dbReference type="Proteomes" id="UP000542405">
    <property type="component" value="Unassembled WGS sequence"/>
</dbReference>
<sequence length="395" mass="45100">MKKLNGFGVSWFFAPYVGSADIDFFKRIKNTDISYVIVQVARDKRDDQIMRYTGPADIERIEIAADHKNPRTSAARRTFVDGVLAAFEKSDRAFDFIISHSNELISHEAAARIKKKHPDLPWIAYFGDLFSRNPYISHMPGYPLVQDDTLIEQQTLRDADMIMLNNEYQRDLMFAGDMAKHVGKSVVIPHCFDPAMYHGNVKADNGKFIFAHLGTLYHVKRTATPVLQAVDRLLEIYPEYRDKFEVRFFGGSPYPADIEMHRNMRFREHVRFEPPVSYMSSLLLMQQADVLLLIDGMFNEQEDSLSVNPFFPGKLADYMGAGKPIAAVTMAAGPTADILSRSRNLIADLRTDRIAYVMKRYLDGKVQPDFTVYKDYSIDVLAPKMEQAIRSIVKS</sequence>
<accession>A0A848NFH3</accession>
<dbReference type="SUPFAM" id="SSF53756">
    <property type="entry name" value="UDP-Glycosyltransferase/glycogen phosphorylase"/>
    <property type="match status" value="1"/>
</dbReference>
<protein>
    <submittedName>
        <fullName evidence="1">Glycosyltransferase family 4 protein</fullName>
    </submittedName>
</protein>
<evidence type="ECO:0000313" key="2">
    <source>
        <dbReference type="Proteomes" id="UP000542405"/>
    </source>
</evidence>
<dbReference type="GO" id="GO:0016740">
    <property type="term" value="F:transferase activity"/>
    <property type="evidence" value="ECO:0007669"/>
    <property type="project" value="UniProtKB-KW"/>
</dbReference>
<gene>
    <name evidence="1" type="ORF">HGQ98_07260</name>
</gene>
<comment type="caution">
    <text evidence="1">The sequence shown here is derived from an EMBL/GenBank/DDBJ whole genome shotgun (WGS) entry which is preliminary data.</text>
</comment>
<evidence type="ECO:0000313" key="1">
    <source>
        <dbReference type="EMBL" id="NMU89660.1"/>
    </source>
</evidence>
<dbReference type="RefSeq" id="WP_169536206.1">
    <property type="nucleotide sequence ID" value="NZ_JABBZE010000046.1"/>
</dbReference>
<name>A0A848NFH3_9BURK</name>
<organism evidence="1 2">
    <name type="scientific">Achromobacter ruhlandii</name>
    <dbReference type="NCBI Taxonomy" id="72557"/>
    <lineage>
        <taxon>Bacteria</taxon>
        <taxon>Pseudomonadati</taxon>
        <taxon>Pseudomonadota</taxon>
        <taxon>Betaproteobacteria</taxon>
        <taxon>Burkholderiales</taxon>
        <taxon>Alcaligenaceae</taxon>
        <taxon>Achromobacter</taxon>
    </lineage>
</organism>
<dbReference type="Gene3D" id="3.40.50.2000">
    <property type="entry name" value="Glycogen Phosphorylase B"/>
    <property type="match status" value="2"/>
</dbReference>
<keyword evidence="1" id="KW-0808">Transferase</keyword>
<dbReference type="EMBL" id="JABBZE010000046">
    <property type="protein sequence ID" value="NMU89660.1"/>
    <property type="molecule type" value="Genomic_DNA"/>
</dbReference>
<proteinExistence type="predicted"/>
<dbReference type="AlphaFoldDB" id="A0A848NFH3"/>